<dbReference type="Gene3D" id="1.20.120.1870">
    <property type="entry name" value="Fic/DOC protein, Fido domain"/>
    <property type="match status" value="1"/>
</dbReference>
<feature type="region of interest" description="Disordered" evidence="1">
    <location>
        <begin position="133"/>
        <end position="157"/>
    </location>
</feature>
<dbReference type="InterPro" id="IPR053737">
    <property type="entry name" value="Type_II_TA_Toxin"/>
</dbReference>
<protein>
    <submittedName>
        <fullName evidence="3">Death-on-curing protein</fullName>
    </submittedName>
</protein>
<organism evidence="3 4">
    <name type="scientific">Hydrocarboniphaga effusa AP103</name>
    <dbReference type="NCBI Taxonomy" id="1172194"/>
    <lineage>
        <taxon>Bacteria</taxon>
        <taxon>Pseudomonadati</taxon>
        <taxon>Pseudomonadota</taxon>
        <taxon>Gammaproteobacteria</taxon>
        <taxon>Nevskiales</taxon>
        <taxon>Nevskiaceae</taxon>
        <taxon>Hydrocarboniphaga</taxon>
    </lineage>
</organism>
<gene>
    <name evidence="3" type="ORF">WQQ_04820</name>
</gene>
<dbReference type="EMBL" id="AKGD01000001">
    <property type="protein sequence ID" value="EIT70345.1"/>
    <property type="molecule type" value="Genomic_DNA"/>
</dbReference>
<evidence type="ECO:0000259" key="2">
    <source>
        <dbReference type="PROSITE" id="PS51459"/>
    </source>
</evidence>
<dbReference type="InterPro" id="IPR003812">
    <property type="entry name" value="Fido"/>
</dbReference>
<dbReference type="NCBIfam" id="TIGR01550">
    <property type="entry name" value="DOC_P1"/>
    <property type="match status" value="1"/>
</dbReference>
<sequence>MDLIIWVERPLVMMLHDRQIAEHGGGGGLRDAGLLESALARPQQLFAYGDPPPDLAALAASLAHGLAKNHAFVDGNKRTAFVSYRTFLALNHARLEASSDEKYLTIIALADGSLSEADFASWLRSHLHSDASSVGVQEPKARYGSSRKPASRKKVTA</sequence>
<dbReference type="STRING" id="1172194.WQQ_04820"/>
<keyword evidence="4" id="KW-1185">Reference proteome</keyword>
<dbReference type="PANTHER" id="PTHR39426">
    <property type="entry name" value="HOMOLOGY TO DEATH-ON-CURING PROTEIN OF PHAGE P1"/>
    <property type="match status" value="1"/>
</dbReference>
<evidence type="ECO:0000313" key="3">
    <source>
        <dbReference type="EMBL" id="EIT70345.1"/>
    </source>
</evidence>
<dbReference type="Proteomes" id="UP000003704">
    <property type="component" value="Unassembled WGS sequence"/>
</dbReference>
<reference evidence="3 4" key="1">
    <citation type="journal article" date="2012" name="J. Bacteriol.">
        <title>Genome Sequence of n-Alkane-Degrading Hydrocarboniphaga effusa Strain AP103T (ATCC BAA-332T).</title>
        <authorList>
            <person name="Chang H.K."/>
            <person name="Zylstra G.J."/>
            <person name="Chae J.C."/>
        </authorList>
    </citation>
    <scope>NUCLEOTIDE SEQUENCE [LARGE SCALE GENOMIC DNA]</scope>
    <source>
        <strain evidence="3 4">AP103</strain>
    </source>
</reference>
<dbReference type="SUPFAM" id="SSF140931">
    <property type="entry name" value="Fic-like"/>
    <property type="match status" value="1"/>
</dbReference>
<dbReference type="InterPro" id="IPR006440">
    <property type="entry name" value="Doc"/>
</dbReference>
<name>I8T8Q7_9GAMM</name>
<proteinExistence type="predicted"/>
<dbReference type="Pfam" id="PF02661">
    <property type="entry name" value="Fic"/>
    <property type="match status" value="1"/>
</dbReference>
<dbReference type="AlphaFoldDB" id="I8T8Q7"/>
<dbReference type="PATRIC" id="fig|1172194.4.peg.460"/>
<dbReference type="InterPro" id="IPR036597">
    <property type="entry name" value="Fido-like_dom_sf"/>
</dbReference>
<accession>I8T8Q7</accession>
<evidence type="ECO:0000256" key="1">
    <source>
        <dbReference type="SAM" id="MobiDB-lite"/>
    </source>
</evidence>
<dbReference type="PROSITE" id="PS51459">
    <property type="entry name" value="FIDO"/>
    <property type="match status" value="1"/>
</dbReference>
<dbReference type="GO" id="GO:0016301">
    <property type="term" value="F:kinase activity"/>
    <property type="evidence" value="ECO:0007669"/>
    <property type="project" value="InterPro"/>
</dbReference>
<feature type="domain" description="Fido" evidence="2">
    <location>
        <begin position="7"/>
        <end position="125"/>
    </location>
</feature>
<comment type="caution">
    <text evidence="3">The sequence shown here is derived from an EMBL/GenBank/DDBJ whole genome shotgun (WGS) entry which is preliminary data.</text>
</comment>
<dbReference type="PANTHER" id="PTHR39426:SF1">
    <property type="entry name" value="HOMOLOGY TO DEATH-ON-CURING PROTEIN OF PHAGE P1"/>
    <property type="match status" value="1"/>
</dbReference>
<evidence type="ECO:0000313" key="4">
    <source>
        <dbReference type="Proteomes" id="UP000003704"/>
    </source>
</evidence>